<feature type="chain" id="PRO_5047181467" evidence="1">
    <location>
        <begin position="22"/>
        <end position="85"/>
    </location>
</feature>
<comment type="caution">
    <text evidence="3">The sequence shown here is derived from an EMBL/GenBank/DDBJ whole genome shotgun (WGS) entry which is preliminary data.</text>
</comment>
<proteinExistence type="predicted"/>
<accession>A0ABU8CBM0</accession>
<keyword evidence="1" id="KW-0732">Signal</keyword>
<protein>
    <submittedName>
        <fullName evidence="3">PepSY domain-containing protein</fullName>
    </submittedName>
</protein>
<organism evidence="3 4">
    <name type="scientific">Rheinheimera muenzenbergensis</name>
    <dbReference type="NCBI Taxonomy" id="1193628"/>
    <lineage>
        <taxon>Bacteria</taxon>
        <taxon>Pseudomonadati</taxon>
        <taxon>Pseudomonadota</taxon>
        <taxon>Gammaproteobacteria</taxon>
        <taxon>Chromatiales</taxon>
        <taxon>Chromatiaceae</taxon>
        <taxon>Rheinheimera</taxon>
    </lineage>
</organism>
<dbReference type="Gene3D" id="3.10.450.40">
    <property type="match status" value="1"/>
</dbReference>
<dbReference type="Proteomes" id="UP001375382">
    <property type="component" value="Unassembled WGS sequence"/>
</dbReference>
<feature type="domain" description="PepSY" evidence="2">
    <location>
        <begin position="30"/>
        <end position="80"/>
    </location>
</feature>
<evidence type="ECO:0000259" key="2">
    <source>
        <dbReference type="Pfam" id="PF03413"/>
    </source>
</evidence>
<dbReference type="InterPro" id="IPR025711">
    <property type="entry name" value="PepSY"/>
</dbReference>
<dbReference type="Pfam" id="PF03413">
    <property type="entry name" value="PepSY"/>
    <property type="match status" value="1"/>
</dbReference>
<evidence type="ECO:0000313" key="4">
    <source>
        <dbReference type="Proteomes" id="UP001375382"/>
    </source>
</evidence>
<sequence>MPAFRILVLSTLLLACSIAQARNDDAAKIVSREQAAALAQQHYPGKIVKVQVQQQYYRIRVLQADGRVVTVLVDGQTGRIKRDGK</sequence>
<reference evidence="3 4" key="1">
    <citation type="journal article" date="2023" name="Ecotoxicol. Environ. Saf.">
        <title>Mercury remediation potential of mercury-resistant strain Rheinheimera metallidurans sp. nov. isolated from a municipal waste dumping site.</title>
        <authorList>
            <person name="Yadav V."/>
            <person name="Manjhi A."/>
            <person name="Vadakedath N."/>
        </authorList>
    </citation>
    <scope>NUCLEOTIDE SEQUENCE [LARGE SCALE GENOMIC DNA]</scope>
    <source>
        <strain evidence="3 4">E-49</strain>
    </source>
</reference>
<feature type="signal peptide" evidence="1">
    <location>
        <begin position="1"/>
        <end position="21"/>
    </location>
</feature>
<gene>
    <name evidence="3" type="ORF">MN202_17360</name>
</gene>
<dbReference type="PROSITE" id="PS51257">
    <property type="entry name" value="PROKAR_LIPOPROTEIN"/>
    <property type="match status" value="1"/>
</dbReference>
<name>A0ABU8CBM0_9GAMM</name>
<dbReference type="RefSeq" id="WP_335737408.1">
    <property type="nucleotide sequence ID" value="NZ_JALAAR010000018.1"/>
</dbReference>
<keyword evidence="4" id="KW-1185">Reference proteome</keyword>
<dbReference type="EMBL" id="JALAAR010000018">
    <property type="protein sequence ID" value="MEH8019010.1"/>
    <property type="molecule type" value="Genomic_DNA"/>
</dbReference>
<evidence type="ECO:0000256" key="1">
    <source>
        <dbReference type="SAM" id="SignalP"/>
    </source>
</evidence>
<evidence type="ECO:0000313" key="3">
    <source>
        <dbReference type="EMBL" id="MEH8019010.1"/>
    </source>
</evidence>